<evidence type="ECO:0000256" key="3">
    <source>
        <dbReference type="ARBA" id="ARBA00022989"/>
    </source>
</evidence>
<evidence type="ECO:0000313" key="8">
    <source>
        <dbReference type="Proteomes" id="UP001301797"/>
    </source>
</evidence>
<dbReference type="EMBL" id="CP043875">
    <property type="protein sequence ID" value="WOF17142.1"/>
    <property type="molecule type" value="Genomic_DNA"/>
</dbReference>
<keyword evidence="8" id="KW-1185">Reference proteome</keyword>
<evidence type="ECO:0000259" key="6">
    <source>
        <dbReference type="Pfam" id="PF04893"/>
    </source>
</evidence>
<reference evidence="7 8" key="1">
    <citation type="submission" date="2019-09" db="EMBL/GenBank/DDBJ databases">
        <title>The complete genome of Methanoplanus sp. FWC-SCC4.</title>
        <authorList>
            <person name="Chen S.-C."/>
            <person name="Zhou Y.-Z."/>
            <person name="Lai M.-C."/>
        </authorList>
    </citation>
    <scope>NUCLEOTIDE SEQUENCE [LARGE SCALE GENOMIC DNA]</scope>
    <source>
        <strain evidence="7 8">FWC-SCC4</strain>
    </source>
</reference>
<feature type="transmembrane region" description="Helical" evidence="5">
    <location>
        <begin position="36"/>
        <end position="61"/>
    </location>
</feature>
<feature type="transmembrane region" description="Helical" evidence="5">
    <location>
        <begin position="156"/>
        <end position="182"/>
    </location>
</feature>
<dbReference type="Proteomes" id="UP001301797">
    <property type="component" value="Chromosome"/>
</dbReference>
<sequence length="188" mass="20042">MTMVSDFPDKVKGFLLNPVETIQQHREEEFGDAFKYFLMILAINAILSGILIMAGFGAAFAGMGGAGAGFIIAIIGGFIGGIIGLFIIGIILHIFVTIVGGQRGLMETLKAVIYASTPSMLLGWIPVINFIAGIWALVLAILAIRELQDIPTVKAAIAVLLPFIILIILSILLVGFLTIGAVSTMQYY</sequence>
<evidence type="ECO:0000256" key="4">
    <source>
        <dbReference type="ARBA" id="ARBA00023136"/>
    </source>
</evidence>
<feature type="transmembrane region" description="Helical" evidence="5">
    <location>
        <begin position="68"/>
        <end position="101"/>
    </location>
</feature>
<organism evidence="7 8">
    <name type="scientific">Methanochimaera problematica</name>
    <dbReference type="NCBI Taxonomy" id="2609417"/>
    <lineage>
        <taxon>Archaea</taxon>
        <taxon>Methanobacteriati</taxon>
        <taxon>Methanobacteriota</taxon>
        <taxon>Stenosarchaea group</taxon>
        <taxon>Methanomicrobia</taxon>
        <taxon>Methanomicrobiales</taxon>
        <taxon>Methanomicrobiaceae</taxon>
        <taxon>Methanochimaera</taxon>
    </lineage>
</organism>
<keyword evidence="4 5" id="KW-0472">Membrane</keyword>
<dbReference type="GO" id="GO:0016020">
    <property type="term" value="C:membrane"/>
    <property type="evidence" value="ECO:0007669"/>
    <property type="project" value="UniProtKB-SubCell"/>
</dbReference>
<evidence type="ECO:0000256" key="2">
    <source>
        <dbReference type="ARBA" id="ARBA00022692"/>
    </source>
</evidence>
<comment type="subcellular location">
    <subcellularLocation>
        <location evidence="1">Membrane</location>
        <topology evidence="1">Multi-pass membrane protein</topology>
    </subcellularLocation>
</comment>
<dbReference type="InterPro" id="IPR006977">
    <property type="entry name" value="Yip1_dom"/>
</dbReference>
<proteinExistence type="predicted"/>
<dbReference type="RefSeq" id="WP_317136599.1">
    <property type="nucleotide sequence ID" value="NZ_CP043875.1"/>
</dbReference>
<evidence type="ECO:0000256" key="1">
    <source>
        <dbReference type="ARBA" id="ARBA00004141"/>
    </source>
</evidence>
<gene>
    <name evidence="7" type="ORF">F1737_10860</name>
</gene>
<keyword evidence="3 5" id="KW-1133">Transmembrane helix</keyword>
<dbReference type="Pfam" id="PF04893">
    <property type="entry name" value="Yip1"/>
    <property type="match status" value="1"/>
</dbReference>
<evidence type="ECO:0000256" key="5">
    <source>
        <dbReference type="SAM" id="Phobius"/>
    </source>
</evidence>
<keyword evidence="2 5" id="KW-0812">Transmembrane</keyword>
<name>A0AA97FE16_9EURY</name>
<protein>
    <recommendedName>
        <fullName evidence="6">Yip1 domain-containing protein</fullName>
    </recommendedName>
</protein>
<dbReference type="KEGG" id="mefw:F1737_10860"/>
<dbReference type="AlphaFoldDB" id="A0AA97FE16"/>
<accession>A0AA97FE16</accession>
<evidence type="ECO:0000313" key="7">
    <source>
        <dbReference type="EMBL" id="WOF17142.1"/>
    </source>
</evidence>
<dbReference type="GeneID" id="85230675"/>
<feature type="transmembrane region" description="Helical" evidence="5">
    <location>
        <begin position="121"/>
        <end position="144"/>
    </location>
</feature>
<feature type="domain" description="Yip1" evidence="6">
    <location>
        <begin position="12"/>
        <end position="171"/>
    </location>
</feature>